<name>A0A250L0D1_9GAMM</name>
<accession>A0A250L0D1</accession>
<reference evidence="1 2" key="1">
    <citation type="submission" date="2016-12" db="EMBL/GenBank/DDBJ databases">
        <title>Genome sequencing of Methylocaldum marinum.</title>
        <authorList>
            <person name="Takeuchi M."/>
            <person name="Kamagata Y."/>
            <person name="Hiraoka S."/>
            <person name="Oshima K."/>
            <person name="Hattori M."/>
            <person name="Iwasaki W."/>
        </authorList>
    </citation>
    <scope>NUCLEOTIDE SEQUENCE [LARGE SCALE GENOMIC DNA]</scope>
    <source>
        <strain evidence="1 2">S8</strain>
    </source>
</reference>
<sequence>MAAPAPAGRVRVIGVLLKSGPAIPIKLTRGHESVSGSPNGSRDAVETMLDFAASPGTSAAGRAHSRCIGEWRAGTS</sequence>
<evidence type="ECO:0000313" key="2">
    <source>
        <dbReference type="Proteomes" id="UP000266313"/>
    </source>
</evidence>
<dbReference type="AlphaFoldDB" id="A0A250L0D1"/>
<dbReference type="Proteomes" id="UP000266313">
    <property type="component" value="Chromosome"/>
</dbReference>
<keyword evidence="2" id="KW-1185">Reference proteome</keyword>
<evidence type="ECO:0000313" key="1">
    <source>
        <dbReference type="EMBL" id="BBA35489.1"/>
    </source>
</evidence>
<proteinExistence type="predicted"/>
<organism evidence="1 2">
    <name type="scientific">Methylocaldum marinum</name>
    <dbReference type="NCBI Taxonomy" id="1432792"/>
    <lineage>
        <taxon>Bacteria</taxon>
        <taxon>Pseudomonadati</taxon>
        <taxon>Pseudomonadota</taxon>
        <taxon>Gammaproteobacteria</taxon>
        <taxon>Methylococcales</taxon>
        <taxon>Methylococcaceae</taxon>
        <taxon>Methylocaldum</taxon>
    </lineage>
</organism>
<dbReference type="EMBL" id="AP017928">
    <property type="protein sequence ID" value="BBA35489.1"/>
    <property type="molecule type" value="Genomic_DNA"/>
</dbReference>
<protein>
    <submittedName>
        <fullName evidence="1">Alcohol dehydrogenase zinc-binding domain protein</fullName>
    </submittedName>
</protein>
<gene>
    <name evidence="1" type="ORF">sS8_3552</name>
</gene>
<dbReference type="KEGG" id="mmai:sS8_3552"/>